<reference evidence="1" key="1">
    <citation type="submission" date="2023-07" db="EMBL/GenBank/DDBJ databases">
        <title>Comparative genomics of clinical Stenotrophomonas maltophilia isolates reveals regions of diversity which correlate with colonization and persistence in vivo.</title>
        <authorList>
            <person name="Mcdaniel M.S."/>
            <person name="Swords W.E."/>
            <person name="Sumpter N.A."/>
            <person name="Lindgren N.R."/>
            <person name="Billiot C.E."/>
        </authorList>
    </citation>
    <scope>NUCLEOTIDE SEQUENCE</scope>
    <source>
        <strain evidence="1">Ism4</strain>
    </source>
</reference>
<dbReference type="InterPro" id="IPR011042">
    <property type="entry name" value="6-blade_b-propeller_TolB-like"/>
</dbReference>
<dbReference type="Proteomes" id="UP001251948">
    <property type="component" value="Unassembled WGS sequence"/>
</dbReference>
<dbReference type="InterPro" id="IPR013783">
    <property type="entry name" value="Ig-like_fold"/>
</dbReference>
<dbReference type="Gene3D" id="2.120.10.30">
    <property type="entry name" value="TolB, C-terminal domain"/>
    <property type="match status" value="1"/>
</dbReference>
<dbReference type="Gene3D" id="2.60.40.10">
    <property type="entry name" value="Immunoglobulins"/>
    <property type="match status" value="1"/>
</dbReference>
<comment type="caution">
    <text evidence="1">The sequence shown here is derived from an EMBL/GenBank/DDBJ whole genome shotgun (WGS) entry which is preliminary data.</text>
</comment>
<dbReference type="SUPFAM" id="SSF50998">
    <property type="entry name" value="Quinoprotein alcohol dehydrogenase-like"/>
    <property type="match status" value="1"/>
</dbReference>
<dbReference type="RefSeq" id="WP_312562648.1">
    <property type="nucleotide sequence ID" value="NZ_JAVSKO010000005.1"/>
</dbReference>
<proteinExistence type="predicted"/>
<dbReference type="Pfam" id="PF05345">
    <property type="entry name" value="He_PIG"/>
    <property type="match status" value="1"/>
</dbReference>
<accession>A0AAJ2JFC7</accession>
<organism evidence="1 2">
    <name type="scientific">Stenotrophomonas maltophilia</name>
    <name type="common">Pseudomonas maltophilia</name>
    <name type="synonym">Xanthomonas maltophilia</name>
    <dbReference type="NCBI Taxonomy" id="40324"/>
    <lineage>
        <taxon>Bacteria</taxon>
        <taxon>Pseudomonadati</taxon>
        <taxon>Pseudomonadota</taxon>
        <taxon>Gammaproteobacteria</taxon>
        <taxon>Lysobacterales</taxon>
        <taxon>Lysobacteraceae</taxon>
        <taxon>Stenotrophomonas</taxon>
        <taxon>Stenotrophomonas maltophilia group</taxon>
    </lineage>
</organism>
<sequence>MRSQPVDLIGGFYKDDSLPWSCQDTVNWLPVMAEVSGTRSLTKLATAPGLKPWLTVGAGQIRGMHDLEGGRFVVSGQTLCRINPNNTVDPIGTIPGVGRVQMTHNQFKTGFQLLVENGQGGGGYVFNSGDGTFGRITDEGYPGSISSDYLDSFLLGVEPLGRFWFHSNLADATDYNTLDRYEAEASPDKIVGLAANASEVVVFGQRTTEFFFNTGQATGTFQNRKSSIARGCASRYTIQKLDNSVFWLGDDGVVYRLDGYAARPVSTRVLDRAIANLNWGEAFAEVWEDRGHKVYYLTFPDGQTFGYDVVSGLWHRRESFGLSRWRLSHMQKWGGTWYGGDFQSGRIWEIDWDYILEGDDPLVRRRVSPASSDNQSALVNPNAELVFDVGRGPETVAVSFPSSISISGNPPGTLVGLTYPAFSFTASGGTSPYTFSLVGGVLPPGLVLSSSGAITGSASTGGQYRFRVRVYDSKNVWNERDASVTVTAGLLALATPTNLYTGQYESLVATAAISDDVPNGSGAFAISPSSVYVFKGLSSSPWGKLLKINSARTGYAESSDITLSLSGAVSACDFSSDGKYLALVYVESATRKVIVYKLESGVWARKSEAAISGDGQAVRWSPDGKYIAVRTMISSPQNGFRVFNFNSSTDQLGTSFAPSSAMNAQAPSGFGWSPDSKYIAEWSANRMNAWEVSPTSVAYRSSTPSPYLDTSGGAHFSQDGKFIYGVVAFSSGNKLAAYPFSDGVIGQMVVGASQPAFQCDTSAISGDYLAVSRFSNSTTDPRYLIYKCVGTSITPIANQPAPVGGPRTNAIRWTI</sequence>
<dbReference type="EMBL" id="JAVSKO010000005">
    <property type="protein sequence ID" value="MDT3468922.1"/>
    <property type="molecule type" value="Genomic_DNA"/>
</dbReference>
<name>A0AAJ2JFC7_STEMA</name>
<dbReference type="AlphaFoldDB" id="A0AAJ2JFC7"/>
<evidence type="ECO:0000313" key="2">
    <source>
        <dbReference type="Proteomes" id="UP001251948"/>
    </source>
</evidence>
<gene>
    <name evidence="1" type="ORF">ROV92_13110</name>
</gene>
<dbReference type="SUPFAM" id="SSF82171">
    <property type="entry name" value="DPP6 N-terminal domain-like"/>
    <property type="match status" value="1"/>
</dbReference>
<protein>
    <submittedName>
        <fullName evidence="1">Ig domain-containing protein</fullName>
    </submittedName>
</protein>
<dbReference type="InterPro" id="IPR011047">
    <property type="entry name" value="Quinoprotein_ADH-like_sf"/>
</dbReference>
<evidence type="ECO:0000313" key="1">
    <source>
        <dbReference type="EMBL" id="MDT3468922.1"/>
    </source>
</evidence>